<evidence type="ECO:0000313" key="4">
    <source>
        <dbReference type="Proteomes" id="UP000285908"/>
    </source>
</evidence>
<dbReference type="OrthoDB" id="7851333at2"/>
<evidence type="ECO:0000313" key="3">
    <source>
        <dbReference type="EMBL" id="RVV98346.1"/>
    </source>
</evidence>
<feature type="compositionally biased region" description="Gly residues" evidence="1">
    <location>
        <begin position="174"/>
        <end position="190"/>
    </location>
</feature>
<evidence type="ECO:0000256" key="1">
    <source>
        <dbReference type="SAM" id="MobiDB-lite"/>
    </source>
</evidence>
<evidence type="ECO:0000256" key="2">
    <source>
        <dbReference type="SAM" id="Phobius"/>
    </source>
</evidence>
<keyword evidence="2" id="KW-1133">Transmembrane helix</keyword>
<proteinExistence type="predicted"/>
<dbReference type="RefSeq" id="WP_127905579.1">
    <property type="nucleotide sequence ID" value="NZ_RQXX01000002.1"/>
</dbReference>
<dbReference type="AlphaFoldDB" id="A0A438AHY9"/>
<feature type="transmembrane region" description="Helical" evidence="2">
    <location>
        <begin position="12"/>
        <end position="32"/>
    </location>
</feature>
<gene>
    <name evidence="3" type="ORF">EKE94_05320</name>
</gene>
<keyword evidence="2" id="KW-0812">Transmembrane</keyword>
<protein>
    <submittedName>
        <fullName evidence="3">Uncharacterized protein</fullName>
    </submittedName>
</protein>
<reference evidence="3 4" key="1">
    <citation type="submission" date="2018-11" db="EMBL/GenBank/DDBJ databases">
        <title>Mesobaculum littorinae gen. nov., sp. nov., isolated from Littorina scabra that represents a novel genus of the order Rhodobacteraceae.</title>
        <authorList>
            <person name="Li F."/>
        </authorList>
    </citation>
    <scope>NUCLEOTIDE SEQUENCE [LARGE SCALE GENOMIC DNA]</scope>
    <source>
        <strain evidence="3 4">M0103</strain>
    </source>
</reference>
<keyword evidence="2" id="KW-0472">Membrane</keyword>
<feature type="region of interest" description="Disordered" evidence="1">
    <location>
        <begin position="157"/>
        <end position="206"/>
    </location>
</feature>
<keyword evidence="4" id="KW-1185">Reference proteome</keyword>
<feature type="transmembrane region" description="Helical" evidence="2">
    <location>
        <begin position="38"/>
        <end position="59"/>
    </location>
</feature>
<dbReference type="Proteomes" id="UP000285908">
    <property type="component" value="Unassembled WGS sequence"/>
</dbReference>
<organism evidence="3 4">
    <name type="scientific">Mesobaculum littorinae</name>
    <dbReference type="NCBI Taxonomy" id="2486419"/>
    <lineage>
        <taxon>Bacteria</taxon>
        <taxon>Pseudomonadati</taxon>
        <taxon>Pseudomonadota</taxon>
        <taxon>Alphaproteobacteria</taxon>
        <taxon>Rhodobacterales</taxon>
        <taxon>Roseobacteraceae</taxon>
        <taxon>Mesobaculum</taxon>
    </lineage>
</organism>
<sequence>MSLLRPEARAALIRWRETLTGLATVALGAWWMTGPRGLLFWVGAVVVLAGAALAVTGTLRARFRAVSGGAGVVEVVEGQLAYFGPDHGGVIDLGAITALWRVPGGWRIEAGQAQPLLVPLGATGGEALFDACTRLPGFSSAAMLRAQQMQRDLPHRVWARPDGPRDAPRMPGVGRNGAGDTAGDGAGAGAPGALTSRAGPSTTSRN</sequence>
<comment type="caution">
    <text evidence="3">The sequence shown here is derived from an EMBL/GenBank/DDBJ whole genome shotgun (WGS) entry which is preliminary data.</text>
</comment>
<dbReference type="EMBL" id="RQXX01000002">
    <property type="protein sequence ID" value="RVV98346.1"/>
    <property type="molecule type" value="Genomic_DNA"/>
</dbReference>
<name>A0A438AHY9_9RHOB</name>
<accession>A0A438AHY9</accession>